<evidence type="ECO:0000256" key="3">
    <source>
        <dbReference type="ARBA" id="ARBA00022679"/>
    </source>
</evidence>
<comment type="catalytic activity">
    <reaction evidence="5">
        <text>cytidine(32) in tRNA + S-adenosyl-L-methionine = 2'-O-methylcytidine(32) in tRNA + S-adenosyl-L-homocysteine + H(+)</text>
        <dbReference type="Rhea" id="RHEA:42932"/>
        <dbReference type="Rhea" id="RHEA-COMP:10288"/>
        <dbReference type="Rhea" id="RHEA-COMP:10289"/>
        <dbReference type="ChEBI" id="CHEBI:15378"/>
        <dbReference type="ChEBI" id="CHEBI:57856"/>
        <dbReference type="ChEBI" id="CHEBI:59789"/>
        <dbReference type="ChEBI" id="CHEBI:74495"/>
        <dbReference type="ChEBI" id="CHEBI:82748"/>
        <dbReference type="EC" id="2.1.1.200"/>
    </reaction>
</comment>
<dbReference type="PIRSF" id="PIRSF004808">
    <property type="entry name" value="LasT"/>
    <property type="match status" value="1"/>
</dbReference>
<dbReference type="GO" id="GO:0160206">
    <property type="term" value="F:tRNA (cytidine(32)/uridine(32)-2'-O)-methyltransferase activity"/>
    <property type="evidence" value="ECO:0007669"/>
    <property type="project" value="UniProtKB-EC"/>
</dbReference>
<dbReference type="PANTHER" id="PTHR42786">
    <property type="entry name" value="TRNA/RRNA METHYLTRANSFERASE"/>
    <property type="match status" value="1"/>
</dbReference>
<evidence type="ECO:0000313" key="8">
    <source>
        <dbReference type="Proteomes" id="UP000427769"/>
    </source>
</evidence>
<proteinExistence type="inferred from homology"/>
<dbReference type="Gene3D" id="3.40.1280.10">
    <property type="match status" value="1"/>
</dbReference>
<dbReference type="EC" id="2.1.1.200" evidence="5"/>
<comment type="catalytic activity">
    <reaction evidence="5">
        <text>uridine(32) in tRNA + S-adenosyl-L-methionine = 2'-O-methyluridine(32) in tRNA + S-adenosyl-L-homocysteine + H(+)</text>
        <dbReference type="Rhea" id="RHEA:42936"/>
        <dbReference type="Rhea" id="RHEA-COMP:10107"/>
        <dbReference type="Rhea" id="RHEA-COMP:10290"/>
        <dbReference type="ChEBI" id="CHEBI:15378"/>
        <dbReference type="ChEBI" id="CHEBI:57856"/>
        <dbReference type="ChEBI" id="CHEBI:59789"/>
        <dbReference type="ChEBI" id="CHEBI:65315"/>
        <dbReference type="ChEBI" id="CHEBI:74478"/>
        <dbReference type="EC" id="2.1.1.200"/>
    </reaction>
</comment>
<dbReference type="CDD" id="cd18093">
    <property type="entry name" value="SpoU-like_TrmJ"/>
    <property type="match status" value="1"/>
</dbReference>
<comment type="subcellular location">
    <subcellularLocation>
        <location evidence="5">Cytoplasm</location>
    </subcellularLocation>
</comment>
<keyword evidence="2 5" id="KW-0489">Methyltransferase</keyword>
<name>A0A5K7ZD13_9BACT</name>
<dbReference type="InterPro" id="IPR029026">
    <property type="entry name" value="tRNA_m1G_MTases_N"/>
</dbReference>
<keyword evidence="8" id="KW-1185">Reference proteome</keyword>
<dbReference type="GO" id="GO:0002128">
    <property type="term" value="P:tRNA nucleoside ribose methylation"/>
    <property type="evidence" value="ECO:0007669"/>
    <property type="project" value="TreeGrafter"/>
</dbReference>
<keyword evidence="5" id="KW-0963">Cytoplasm</keyword>
<protein>
    <recommendedName>
        <fullName evidence="5">tRNA (cytidine/uridine-2'-O-)-methyltransferase TrmJ</fullName>
        <ecNumber evidence="5">2.1.1.200</ecNumber>
    </recommendedName>
    <alternativeName>
        <fullName evidence="5">tRNA (cytidine(32)/uridine(32)-2'-O)-methyltransferase</fullName>
    </alternativeName>
    <alternativeName>
        <fullName evidence="5">tRNA Cm32/Um32 methyltransferase</fullName>
    </alternativeName>
</protein>
<evidence type="ECO:0000256" key="5">
    <source>
        <dbReference type="RuleBase" id="RU362024"/>
    </source>
</evidence>
<keyword evidence="4 5" id="KW-0949">S-adenosyl-L-methionine</keyword>
<dbReference type="SUPFAM" id="SSF75217">
    <property type="entry name" value="alpha/beta knot"/>
    <property type="match status" value="1"/>
</dbReference>
<organism evidence="7 8">
    <name type="scientific">Desulfosarcina widdelii</name>
    <dbReference type="NCBI Taxonomy" id="947919"/>
    <lineage>
        <taxon>Bacteria</taxon>
        <taxon>Pseudomonadati</taxon>
        <taxon>Thermodesulfobacteriota</taxon>
        <taxon>Desulfobacteria</taxon>
        <taxon>Desulfobacterales</taxon>
        <taxon>Desulfosarcinaceae</taxon>
        <taxon>Desulfosarcina</taxon>
    </lineage>
</organism>
<dbReference type="Proteomes" id="UP000427769">
    <property type="component" value="Chromosome"/>
</dbReference>
<dbReference type="EMBL" id="AP021875">
    <property type="protein sequence ID" value="BBO74137.1"/>
    <property type="molecule type" value="Genomic_DNA"/>
</dbReference>
<dbReference type="InterPro" id="IPR001537">
    <property type="entry name" value="SpoU_MeTrfase"/>
</dbReference>
<dbReference type="AlphaFoldDB" id="A0A5K7ZD13"/>
<comment type="subunit">
    <text evidence="5">Homodimer.</text>
</comment>
<keyword evidence="3 7" id="KW-0808">Transferase</keyword>
<reference evidence="7 8" key="1">
    <citation type="submission" date="2019-11" db="EMBL/GenBank/DDBJ databases">
        <title>Comparative genomics of hydrocarbon-degrading Desulfosarcina strains.</title>
        <authorList>
            <person name="Watanabe M."/>
            <person name="Kojima H."/>
            <person name="Fukui M."/>
        </authorList>
    </citation>
    <scope>NUCLEOTIDE SEQUENCE [LARGE SCALE GENOMIC DNA]</scope>
    <source>
        <strain evidence="7 8">PP31</strain>
    </source>
</reference>
<evidence type="ECO:0000313" key="7">
    <source>
        <dbReference type="EMBL" id="BBO74137.1"/>
    </source>
</evidence>
<comment type="similarity">
    <text evidence="1">Belongs to the class IV-like SAM-binding methyltransferase superfamily. RNA methyltransferase TrmH family.</text>
</comment>
<dbReference type="RefSeq" id="WP_155303189.1">
    <property type="nucleotide sequence ID" value="NZ_AP021875.1"/>
</dbReference>
<sequence length="245" mass="27930">MDSVTIVLVEPQGPLNVGSVCRVMMNFGFSKLRLVDPCCDYRSLDARRMALAAESVLNDALVFPTLEKALADCHLAFGTTRRFGKYRQDFLSPEQSAARVRSLSPENRVAFVFGREDRGLHTSELDLCQFFVTIPTHDAYPSMNLSHAVALVLYEIGKETEDRGNGLFGEDPPARAKDVENMFQHMRQTLLDVEYLDHQNPDHILRAFRRLFGRNGLSEREVRILQGLWSRIDWIEGQRRKLSGE</sequence>
<gene>
    <name evidence="5 7" type="primary">trmJ</name>
    <name evidence="7" type="ORF">DSCW_15540</name>
</gene>
<dbReference type="PANTHER" id="PTHR42786:SF2">
    <property type="entry name" value="TRNA (CYTIDINE_URIDINE-2'-O-)-METHYLTRANSFERASE TRMJ"/>
    <property type="match status" value="1"/>
</dbReference>
<dbReference type="KEGG" id="dwd:DSCW_15540"/>
<dbReference type="InterPro" id="IPR004384">
    <property type="entry name" value="RNA_MeTrfase_TrmJ/LasT"/>
</dbReference>
<evidence type="ECO:0000256" key="2">
    <source>
        <dbReference type="ARBA" id="ARBA00022603"/>
    </source>
</evidence>
<evidence type="ECO:0000256" key="4">
    <source>
        <dbReference type="ARBA" id="ARBA00022691"/>
    </source>
</evidence>
<dbReference type="Pfam" id="PF00588">
    <property type="entry name" value="SpoU_methylase"/>
    <property type="match status" value="1"/>
</dbReference>
<comment type="function">
    <text evidence="5">Catalyzes the formation of 2'O-methylated cytidine (Cm32) or 2'O-methylated uridine (Um32) at position 32 in tRNA.</text>
</comment>
<evidence type="ECO:0000259" key="6">
    <source>
        <dbReference type="Pfam" id="PF00588"/>
    </source>
</evidence>
<dbReference type="GO" id="GO:0005829">
    <property type="term" value="C:cytosol"/>
    <property type="evidence" value="ECO:0007669"/>
    <property type="project" value="TreeGrafter"/>
</dbReference>
<dbReference type="NCBIfam" id="TIGR00050">
    <property type="entry name" value="rRNA_methyl_1"/>
    <property type="match status" value="1"/>
</dbReference>
<dbReference type="GO" id="GO:0003723">
    <property type="term" value="F:RNA binding"/>
    <property type="evidence" value="ECO:0007669"/>
    <property type="project" value="InterPro"/>
</dbReference>
<evidence type="ECO:0000256" key="1">
    <source>
        <dbReference type="ARBA" id="ARBA00007228"/>
    </source>
</evidence>
<dbReference type="Gene3D" id="1.10.8.590">
    <property type="match status" value="1"/>
</dbReference>
<keyword evidence="5" id="KW-0819">tRNA processing</keyword>
<dbReference type="GO" id="GO:0106339">
    <property type="term" value="F:tRNA (cytidine(32)-2'-O)-methyltransferase activity"/>
    <property type="evidence" value="ECO:0007669"/>
    <property type="project" value="RHEA"/>
</dbReference>
<dbReference type="OrthoDB" id="9806346at2"/>
<accession>A0A5K7ZD13</accession>
<dbReference type="InterPro" id="IPR029028">
    <property type="entry name" value="Alpha/beta_knot_MTases"/>
</dbReference>
<feature type="domain" description="tRNA/rRNA methyltransferase SpoU type" evidence="6">
    <location>
        <begin position="4"/>
        <end position="154"/>
    </location>
</feature>